<reference evidence="2 3" key="1">
    <citation type="journal article" date="2016" name="Genome Biol. Evol.">
        <title>Divergent and convergent evolution of fungal pathogenicity.</title>
        <authorList>
            <person name="Shang Y."/>
            <person name="Xiao G."/>
            <person name="Zheng P."/>
            <person name="Cen K."/>
            <person name="Zhan S."/>
            <person name="Wang C."/>
        </authorList>
    </citation>
    <scope>NUCLEOTIDE SEQUENCE [LARGE SCALE GENOMIC DNA]</scope>
    <source>
        <strain evidence="2 3">RCEF 264</strain>
    </source>
</reference>
<accession>A0A167MZV8</accession>
<name>A0A167MZV8_9HYPO</name>
<gene>
    <name evidence="2" type="ORF">SPI_08463</name>
</gene>
<feature type="compositionally biased region" description="Acidic residues" evidence="1">
    <location>
        <begin position="34"/>
        <end position="46"/>
    </location>
</feature>
<protein>
    <submittedName>
        <fullName evidence="2">Uncharacterized protein</fullName>
    </submittedName>
</protein>
<comment type="caution">
    <text evidence="2">The sequence shown here is derived from an EMBL/GenBank/DDBJ whole genome shotgun (WGS) entry which is preliminary data.</text>
</comment>
<dbReference type="EMBL" id="AZHD01000021">
    <property type="protein sequence ID" value="OAA54959.1"/>
    <property type="molecule type" value="Genomic_DNA"/>
</dbReference>
<keyword evidence="3" id="KW-1185">Reference proteome</keyword>
<dbReference type="Proteomes" id="UP000076874">
    <property type="component" value="Unassembled WGS sequence"/>
</dbReference>
<evidence type="ECO:0000313" key="2">
    <source>
        <dbReference type="EMBL" id="OAA54959.1"/>
    </source>
</evidence>
<evidence type="ECO:0000256" key="1">
    <source>
        <dbReference type="SAM" id="MobiDB-lite"/>
    </source>
</evidence>
<dbReference type="AlphaFoldDB" id="A0A167MZV8"/>
<proteinExistence type="predicted"/>
<feature type="region of interest" description="Disordered" evidence="1">
    <location>
        <begin position="20"/>
        <end position="47"/>
    </location>
</feature>
<sequence>MGEAANVACVRNSGRTTRARHATAAVRKKRPFVSEEDEEEDEEDDGTDRFVRAVAVAGGGRDDDVVAMREVLVFYSGGILSGDDRITERVVPPLNVARAKGPCRCADERYKCRRDAEDREPSGANSANRAVEYILQG</sequence>
<evidence type="ECO:0000313" key="3">
    <source>
        <dbReference type="Proteomes" id="UP000076874"/>
    </source>
</evidence>
<organism evidence="2 3">
    <name type="scientific">Niveomyces insectorum RCEF 264</name>
    <dbReference type="NCBI Taxonomy" id="1081102"/>
    <lineage>
        <taxon>Eukaryota</taxon>
        <taxon>Fungi</taxon>
        <taxon>Dikarya</taxon>
        <taxon>Ascomycota</taxon>
        <taxon>Pezizomycotina</taxon>
        <taxon>Sordariomycetes</taxon>
        <taxon>Hypocreomycetidae</taxon>
        <taxon>Hypocreales</taxon>
        <taxon>Cordycipitaceae</taxon>
        <taxon>Niveomyces</taxon>
    </lineage>
</organism>
<feature type="compositionally biased region" description="Basic residues" evidence="1">
    <location>
        <begin position="20"/>
        <end position="31"/>
    </location>
</feature>